<feature type="transmembrane region" description="Helical" evidence="3">
    <location>
        <begin position="95"/>
        <end position="115"/>
    </location>
</feature>
<dbReference type="KEGG" id="ahb:bsdtb5_07710"/>
<evidence type="ECO:0000256" key="3">
    <source>
        <dbReference type="SAM" id="Phobius"/>
    </source>
</evidence>
<dbReference type="Pfam" id="PF00015">
    <property type="entry name" value="MCPsignal"/>
    <property type="match status" value="1"/>
</dbReference>
<dbReference type="GO" id="GO:0016020">
    <property type="term" value="C:membrane"/>
    <property type="evidence" value="ECO:0007669"/>
    <property type="project" value="InterPro"/>
</dbReference>
<dbReference type="AlphaFoldDB" id="A0A7R7EIU2"/>
<keyword evidence="6" id="KW-1185">Reference proteome</keyword>
<dbReference type="SUPFAM" id="SSF58104">
    <property type="entry name" value="Methyl-accepting chemotaxis protein (MCP) signaling domain"/>
    <property type="match status" value="1"/>
</dbReference>
<feature type="transmembrane region" description="Helical" evidence="3">
    <location>
        <begin position="69"/>
        <end position="88"/>
    </location>
</feature>
<dbReference type="Proteomes" id="UP000595897">
    <property type="component" value="Chromosome"/>
</dbReference>
<dbReference type="InterPro" id="IPR004089">
    <property type="entry name" value="MCPsignal_dom"/>
</dbReference>
<evidence type="ECO:0000256" key="1">
    <source>
        <dbReference type="ARBA" id="ARBA00023224"/>
    </source>
</evidence>
<evidence type="ECO:0000256" key="2">
    <source>
        <dbReference type="PROSITE-ProRule" id="PRU00284"/>
    </source>
</evidence>
<evidence type="ECO:0000259" key="4">
    <source>
        <dbReference type="PROSITE" id="PS50111"/>
    </source>
</evidence>
<keyword evidence="3" id="KW-1133">Transmembrane helix</keyword>
<gene>
    <name evidence="5" type="ORF">bsdtb5_07710</name>
</gene>
<reference evidence="5 6" key="1">
    <citation type="submission" date="2020-11" db="EMBL/GenBank/DDBJ databases">
        <title>Draft genome sequencing of a Lachnospiraceae strain isolated from anoxic soil subjected to BSD treatment.</title>
        <authorList>
            <person name="Uek A."/>
            <person name="Tonouchi A."/>
        </authorList>
    </citation>
    <scope>NUCLEOTIDE SEQUENCE [LARGE SCALE GENOMIC DNA]</scope>
    <source>
        <strain evidence="5 6">TB5</strain>
    </source>
</reference>
<dbReference type="GO" id="GO:0007165">
    <property type="term" value="P:signal transduction"/>
    <property type="evidence" value="ECO:0007669"/>
    <property type="project" value="UniProtKB-KW"/>
</dbReference>
<feature type="transmembrane region" description="Helical" evidence="3">
    <location>
        <begin position="20"/>
        <end position="39"/>
    </location>
</feature>
<feature type="domain" description="Methyl-accepting transducer" evidence="4">
    <location>
        <begin position="164"/>
        <end position="421"/>
    </location>
</feature>
<accession>A0A7R7EIU2</accession>
<evidence type="ECO:0000313" key="5">
    <source>
        <dbReference type="EMBL" id="BCN29476.1"/>
    </source>
</evidence>
<name>A0A7R7EIU2_9FIRM</name>
<sequence>MLATSLLVTIYYFLPINDVIKGSLIVTTVGLSTIIASAVQGGNNRTFTASFFILAMATLYFRSKIILSYSSIYVTACIICTMIAPDYLGGKGAELGSVIVGVFIYAAMSIMLIFATRRGEQLLNQSQIALNEIQEKQEQIAVTSELAHRISEDLYESIRVGEHDLNDVSTHSDSVAEASTQLSLVAEDSSEAMVRINDKFVDVNKQMDKNYRYANSLQKRFSQVTEIVDNGQVEIKNVKVSMEQIENTVTSAKDATGYLLEQMGQINSILEEINSIATQTNLLSLNASIEAARAGEHGKGFAVVANEIRALAEQSSQAASNIHIILERLSDTTKDVSNKVSSGAESVVSGIEDVTTLSDFFVTLNTTTKEANELVNKEFAAIEKIKTHFDIIQGELETIVATTEENSAMIENISTSVKGQNNSVKNVSKKLNEITSLSNHLREQL</sequence>
<evidence type="ECO:0000313" key="6">
    <source>
        <dbReference type="Proteomes" id="UP000595897"/>
    </source>
</evidence>
<dbReference type="Gene3D" id="1.10.287.950">
    <property type="entry name" value="Methyl-accepting chemotaxis protein"/>
    <property type="match status" value="1"/>
</dbReference>
<dbReference type="PROSITE" id="PS50111">
    <property type="entry name" value="CHEMOTAXIS_TRANSDUC_2"/>
    <property type="match status" value="1"/>
</dbReference>
<keyword evidence="1 2" id="KW-0807">Transducer</keyword>
<dbReference type="PANTHER" id="PTHR32089:SF112">
    <property type="entry name" value="LYSOZYME-LIKE PROTEIN-RELATED"/>
    <property type="match status" value="1"/>
</dbReference>
<dbReference type="EMBL" id="AP024169">
    <property type="protein sequence ID" value="BCN29476.1"/>
    <property type="molecule type" value="Genomic_DNA"/>
</dbReference>
<keyword evidence="3" id="KW-0472">Membrane</keyword>
<protein>
    <submittedName>
        <fullName evidence="5">Chemotaxis protein</fullName>
    </submittedName>
</protein>
<keyword evidence="3" id="KW-0812">Transmembrane</keyword>
<dbReference type="PANTHER" id="PTHR32089">
    <property type="entry name" value="METHYL-ACCEPTING CHEMOTAXIS PROTEIN MCPB"/>
    <property type="match status" value="1"/>
</dbReference>
<organism evidence="5 6">
    <name type="scientific">Anaeromicropila herbilytica</name>
    <dbReference type="NCBI Taxonomy" id="2785025"/>
    <lineage>
        <taxon>Bacteria</taxon>
        <taxon>Bacillati</taxon>
        <taxon>Bacillota</taxon>
        <taxon>Clostridia</taxon>
        <taxon>Lachnospirales</taxon>
        <taxon>Lachnospiraceae</taxon>
        <taxon>Anaeromicropila</taxon>
    </lineage>
</organism>
<proteinExistence type="predicted"/>
<dbReference type="SMART" id="SM00283">
    <property type="entry name" value="MA"/>
    <property type="match status" value="1"/>
</dbReference>